<comment type="caution">
    <text evidence="4">The sequence shown here is derived from an EMBL/GenBank/DDBJ whole genome shotgun (WGS) entry which is preliminary data.</text>
</comment>
<evidence type="ECO:0000256" key="1">
    <source>
        <dbReference type="ARBA" id="ARBA00008635"/>
    </source>
</evidence>
<name>A0A081P0A3_9BACL</name>
<feature type="binding site" evidence="3">
    <location>
        <position position="48"/>
    </location>
    <ligand>
        <name>a divalent metal cation</name>
        <dbReference type="ChEBI" id="CHEBI:60240"/>
    </ligand>
</feature>
<accession>A0A081P0A3</accession>
<dbReference type="InterPro" id="IPR034660">
    <property type="entry name" value="DinB/YfiT-like"/>
</dbReference>
<gene>
    <name evidence="4" type="ORF">ET33_10495</name>
</gene>
<organism evidence="4 5">
    <name type="scientific">Paenibacillus tyrfis</name>
    <dbReference type="NCBI Taxonomy" id="1501230"/>
    <lineage>
        <taxon>Bacteria</taxon>
        <taxon>Bacillati</taxon>
        <taxon>Bacillota</taxon>
        <taxon>Bacilli</taxon>
        <taxon>Bacillales</taxon>
        <taxon>Paenibacillaceae</taxon>
        <taxon>Paenibacillus</taxon>
    </lineage>
</organism>
<evidence type="ECO:0000256" key="3">
    <source>
        <dbReference type="PIRSR" id="PIRSR607837-1"/>
    </source>
</evidence>
<proteinExistence type="inferred from homology"/>
<evidence type="ECO:0008006" key="6">
    <source>
        <dbReference type="Google" id="ProtNLM"/>
    </source>
</evidence>
<evidence type="ECO:0000256" key="2">
    <source>
        <dbReference type="ARBA" id="ARBA00022723"/>
    </source>
</evidence>
<feature type="binding site" evidence="3">
    <location>
        <position position="126"/>
    </location>
    <ligand>
        <name>a divalent metal cation</name>
        <dbReference type="ChEBI" id="CHEBI:60240"/>
    </ligand>
</feature>
<dbReference type="SUPFAM" id="SSF109854">
    <property type="entry name" value="DinB/YfiT-like putative metalloenzymes"/>
    <property type="match status" value="1"/>
</dbReference>
<sequence length="165" mass="18693">MFTTITNFVAEWEKEAELTVQVLNGLTDESLQRRIDADRRTLGALAWHLVTSIDFMTSLGLDFEGVDEGAKAPESAGGIAEAYRHISRALLEAVKTQWTDDNLLETRALAREEWRNGDLLRFSLIHQAHHRGQMTVLMRQAGLRPPEIYGPTYETWVEKGKTPLD</sequence>
<dbReference type="GO" id="GO:0046872">
    <property type="term" value="F:metal ion binding"/>
    <property type="evidence" value="ECO:0007669"/>
    <property type="project" value="UniProtKB-KW"/>
</dbReference>
<protein>
    <recommendedName>
        <fullName evidence="6">Damage-inducible protein DinB</fullName>
    </recommendedName>
</protein>
<dbReference type="OrthoDB" id="119432at2"/>
<evidence type="ECO:0000313" key="5">
    <source>
        <dbReference type="Proteomes" id="UP000028123"/>
    </source>
</evidence>
<keyword evidence="2 3" id="KW-0479">Metal-binding</keyword>
<dbReference type="Gene3D" id="1.20.120.450">
    <property type="entry name" value="dinb family like domain"/>
    <property type="match status" value="1"/>
</dbReference>
<evidence type="ECO:0000313" key="4">
    <source>
        <dbReference type="EMBL" id="KEQ24126.1"/>
    </source>
</evidence>
<comment type="similarity">
    <text evidence="1">Belongs to the DinB family.</text>
</comment>
<dbReference type="Proteomes" id="UP000028123">
    <property type="component" value="Unassembled WGS sequence"/>
</dbReference>
<dbReference type="AlphaFoldDB" id="A0A081P0A3"/>
<dbReference type="eggNOG" id="COG2318">
    <property type="taxonomic scope" value="Bacteria"/>
</dbReference>
<dbReference type="RefSeq" id="WP_036686320.1">
    <property type="nucleotide sequence ID" value="NZ_JNVM01000017.1"/>
</dbReference>
<dbReference type="Pfam" id="PF05163">
    <property type="entry name" value="DinB"/>
    <property type="match status" value="1"/>
</dbReference>
<feature type="binding site" evidence="3">
    <location>
        <position position="130"/>
    </location>
    <ligand>
        <name>a divalent metal cation</name>
        <dbReference type="ChEBI" id="CHEBI:60240"/>
    </ligand>
</feature>
<keyword evidence="5" id="KW-1185">Reference proteome</keyword>
<reference evidence="4 5" key="1">
    <citation type="submission" date="2014-06" db="EMBL/GenBank/DDBJ databases">
        <title>Draft genome sequence of Paenibacillus sp. MSt1.</title>
        <authorList>
            <person name="Aw Y.K."/>
            <person name="Ong K.S."/>
            <person name="Gan H.M."/>
            <person name="Lee S.M."/>
        </authorList>
    </citation>
    <scope>NUCLEOTIDE SEQUENCE [LARGE SCALE GENOMIC DNA]</scope>
    <source>
        <strain evidence="4 5">MSt1</strain>
    </source>
</reference>
<dbReference type="InterPro" id="IPR007837">
    <property type="entry name" value="DinB"/>
</dbReference>
<dbReference type="EMBL" id="JNVM01000017">
    <property type="protein sequence ID" value="KEQ24126.1"/>
    <property type="molecule type" value="Genomic_DNA"/>
</dbReference>